<dbReference type="OrthoDB" id="3786498at2759"/>
<protein>
    <submittedName>
        <fullName evidence="1">Uncharacterized protein</fullName>
    </submittedName>
</protein>
<accession>A0A9W4U5G4</accession>
<comment type="caution">
    <text evidence="1">The sequence shown here is derived from an EMBL/GenBank/DDBJ whole genome shotgun (WGS) entry which is preliminary data.</text>
</comment>
<reference evidence="1" key="1">
    <citation type="submission" date="2023-01" db="EMBL/GenBank/DDBJ databases">
        <authorList>
            <person name="Van Ghelder C."/>
            <person name="Rancurel C."/>
        </authorList>
    </citation>
    <scope>NUCLEOTIDE SEQUENCE</scope>
    <source>
        <strain evidence="1">CNCM I-4278</strain>
    </source>
</reference>
<gene>
    <name evidence="1" type="ORF">PDIGIT_LOCUS2652</name>
</gene>
<name>A0A9W4U5G4_9PLEO</name>
<evidence type="ECO:0000313" key="2">
    <source>
        <dbReference type="Proteomes" id="UP001152607"/>
    </source>
</evidence>
<sequence>MENLEDFLNSLARVSEEEILPEETSLTSTNALLYYLPWGFTIYRTHYGEDSDEHWTALVQMIRADVKSQILDKREEDPLAQQLLSLFTLDARSDASKYDGLSMDELRIAFRDKIGGEPMNADRREHRVALLVDQDVIDAQRAMVGVARNQPWVKCVEIDYVASEHEPRHWRLPRQTYFGWMKLDARNIPQFWDQLTVQWMFEFAPQGGGYFFSAGSIWDY</sequence>
<dbReference type="EMBL" id="CAOQHR010000002">
    <property type="protein sequence ID" value="CAI6296072.1"/>
    <property type="molecule type" value="Genomic_DNA"/>
</dbReference>
<evidence type="ECO:0000313" key="1">
    <source>
        <dbReference type="EMBL" id="CAI6296072.1"/>
    </source>
</evidence>
<organism evidence="1 2">
    <name type="scientific">Periconia digitata</name>
    <dbReference type="NCBI Taxonomy" id="1303443"/>
    <lineage>
        <taxon>Eukaryota</taxon>
        <taxon>Fungi</taxon>
        <taxon>Dikarya</taxon>
        <taxon>Ascomycota</taxon>
        <taxon>Pezizomycotina</taxon>
        <taxon>Dothideomycetes</taxon>
        <taxon>Pleosporomycetidae</taxon>
        <taxon>Pleosporales</taxon>
        <taxon>Massarineae</taxon>
        <taxon>Periconiaceae</taxon>
        <taxon>Periconia</taxon>
    </lineage>
</organism>
<proteinExistence type="predicted"/>
<dbReference type="Proteomes" id="UP001152607">
    <property type="component" value="Unassembled WGS sequence"/>
</dbReference>
<dbReference type="AlphaFoldDB" id="A0A9W4U5G4"/>
<keyword evidence="2" id="KW-1185">Reference proteome</keyword>